<dbReference type="AlphaFoldDB" id="A0AA88I6J3"/>
<feature type="binding site" evidence="1">
    <location>
        <position position="89"/>
    </location>
    <ligand>
        <name>Zn(2+)</name>
        <dbReference type="ChEBI" id="CHEBI:29105"/>
    </ligand>
</feature>
<name>A0AA88I6J3_ARTSF</name>
<feature type="non-terminal residue" evidence="2">
    <location>
        <position position="98"/>
    </location>
</feature>
<evidence type="ECO:0000313" key="3">
    <source>
        <dbReference type="Proteomes" id="UP001187531"/>
    </source>
</evidence>
<protein>
    <submittedName>
        <fullName evidence="2">Uncharacterized protein</fullName>
    </submittedName>
</protein>
<feature type="binding site" evidence="1">
    <location>
        <position position="84"/>
    </location>
    <ligand>
        <name>Zn(2+)</name>
        <dbReference type="ChEBI" id="CHEBI:29105"/>
    </ligand>
</feature>
<keyword evidence="1" id="KW-0862">Zinc</keyword>
<dbReference type="Proteomes" id="UP001187531">
    <property type="component" value="Unassembled WGS sequence"/>
</dbReference>
<dbReference type="Gene3D" id="1.20.140.30">
    <property type="entry name" value="MOB kinase activator"/>
    <property type="match status" value="1"/>
</dbReference>
<organism evidence="2 3">
    <name type="scientific">Artemia franciscana</name>
    <name type="common">Brine shrimp</name>
    <name type="synonym">Artemia sanfranciscana</name>
    <dbReference type="NCBI Taxonomy" id="6661"/>
    <lineage>
        <taxon>Eukaryota</taxon>
        <taxon>Metazoa</taxon>
        <taxon>Ecdysozoa</taxon>
        <taxon>Arthropoda</taxon>
        <taxon>Crustacea</taxon>
        <taxon>Branchiopoda</taxon>
        <taxon>Anostraca</taxon>
        <taxon>Artemiidae</taxon>
        <taxon>Artemia</taxon>
    </lineage>
</organism>
<dbReference type="InterPro" id="IPR005301">
    <property type="entry name" value="MOB_kinase_act_fam"/>
</dbReference>
<dbReference type="InterPro" id="IPR036703">
    <property type="entry name" value="MOB_kinase_act_sf"/>
</dbReference>
<proteinExistence type="predicted"/>
<keyword evidence="1" id="KW-0479">Metal-binding</keyword>
<evidence type="ECO:0000313" key="2">
    <source>
        <dbReference type="EMBL" id="KAK2720801.1"/>
    </source>
</evidence>
<gene>
    <name evidence="2" type="ORF">QYM36_004615</name>
</gene>
<dbReference type="Pfam" id="PF03637">
    <property type="entry name" value="Mob1_phocein"/>
    <property type="match status" value="1"/>
</dbReference>
<evidence type="ECO:0000256" key="1">
    <source>
        <dbReference type="PIRSR" id="PIRSR605301-1"/>
    </source>
</evidence>
<keyword evidence="3" id="KW-1185">Reference proteome</keyword>
<dbReference type="PANTHER" id="PTHR22599">
    <property type="entry name" value="MPS ONE BINDER KINASE ACTIVATOR-LIKE MOB"/>
    <property type="match status" value="1"/>
</dbReference>
<comment type="caution">
    <text evidence="2">The sequence shown here is derived from an EMBL/GenBank/DDBJ whole genome shotgun (WGS) entry which is preliminary data.</text>
</comment>
<reference evidence="2" key="1">
    <citation type="submission" date="2023-07" db="EMBL/GenBank/DDBJ databases">
        <title>Chromosome-level genome assembly of Artemia franciscana.</title>
        <authorList>
            <person name="Jo E."/>
        </authorList>
    </citation>
    <scope>NUCLEOTIDE SEQUENCE</scope>
    <source>
        <tissue evidence="2">Whole body</tissue>
    </source>
</reference>
<sequence length="98" mass="11061">MVTSKTELFLRLQKARRKEKDPSCSDEPKLYLSEPTLDLHLSESDLRQIVELPEGLDLNEWLASHTLSFFEHVNAICGAISEYCTSSLCPDMLGPGYT</sequence>
<accession>A0AA88I6J3</accession>
<dbReference type="EMBL" id="JAVRJZ010000007">
    <property type="protein sequence ID" value="KAK2720801.1"/>
    <property type="molecule type" value="Genomic_DNA"/>
</dbReference>
<dbReference type="SUPFAM" id="SSF101152">
    <property type="entry name" value="Mob1/phocein"/>
    <property type="match status" value="1"/>
</dbReference>